<comment type="subcellular location">
    <subcellularLocation>
        <location evidence="1">Cell membrane</location>
        <topology evidence="1">Multi-pass membrane protein</topology>
    </subcellularLocation>
</comment>
<feature type="domain" description="Major facilitator superfamily (MFS) profile" evidence="6">
    <location>
        <begin position="17"/>
        <end position="407"/>
    </location>
</feature>
<dbReference type="SUPFAM" id="SSF103473">
    <property type="entry name" value="MFS general substrate transporter"/>
    <property type="match status" value="1"/>
</dbReference>
<dbReference type="Proteomes" id="UP000479756">
    <property type="component" value="Unassembled WGS sequence"/>
</dbReference>
<dbReference type="PROSITE" id="PS50850">
    <property type="entry name" value="MFS"/>
    <property type="match status" value="1"/>
</dbReference>
<feature type="transmembrane region" description="Helical" evidence="5">
    <location>
        <begin position="186"/>
        <end position="206"/>
    </location>
</feature>
<feature type="transmembrane region" description="Helical" evidence="5">
    <location>
        <begin position="266"/>
        <end position="285"/>
    </location>
</feature>
<evidence type="ECO:0000259" key="6">
    <source>
        <dbReference type="PROSITE" id="PS50850"/>
    </source>
</evidence>
<dbReference type="Pfam" id="PF07690">
    <property type="entry name" value="MFS_1"/>
    <property type="match status" value="2"/>
</dbReference>
<evidence type="ECO:0000256" key="2">
    <source>
        <dbReference type="ARBA" id="ARBA00022692"/>
    </source>
</evidence>
<sequence length="414" mass="41831">MTAERSPQSSARSLDAPLLTAWRNAVVVLFGLGGITISAWGPRLPSIRTELHLSDGMIGLVLAGVTVGSIAGLAASSAILSALGARRAIAGDVALVGVGLALVGVAAGAFGSLPFTVVGFVLVGFGIGALDVMINVEGSGVERRAGKTLMPLMHAGWSVGAVLGSGIGAAASALGIAFQYQFVGEAAVIILAGVVAVRYLPVAVPVEDPAGRAPVRQRMREWFRGWTDLRLLLIGVVMLGVELGEGGANSWLTLAVRDDHHQTDTIAALFFTAFAVGESTARILGGPLVDRVGRVRAVRGTTALGVVGLVLFILGGPAWVALVGVVLWSVGVSMGFPLGMSAAADSGPNPAARVSVVASIGYLANLGGPPVIGFLAESVGLLNALWLVAALLAVGFALAGALAHRSSGPPRITS</sequence>
<keyword evidence="3 5" id="KW-1133">Transmembrane helix</keyword>
<accession>A0A7C9TV33</accession>
<dbReference type="CDD" id="cd17393">
    <property type="entry name" value="MFS_MosC_like"/>
    <property type="match status" value="1"/>
</dbReference>
<feature type="transmembrane region" description="Helical" evidence="5">
    <location>
        <begin position="21"/>
        <end position="40"/>
    </location>
</feature>
<feature type="transmembrane region" description="Helical" evidence="5">
    <location>
        <begin position="93"/>
        <end position="111"/>
    </location>
</feature>
<name>A0A7C9TV33_9MICO</name>
<dbReference type="InterPro" id="IPR020846">
    <property type="entry name" value="MFS_dom"/>
</dbReference>
<comment type="caution">
    <text evidence="7">The sequence shown here is derived from an EMBL/GenBank/DDBJ whole genome shotgun (WGS) entry which is preliminary data.</text>
</comment>
<dbReference type="InterPro" id="IPR011701">
    <property type="entry name" value="MFS"/>
</dbReference>
<evidence type="ECO:0000256" key="1">
    <source>
        <dbReference type="ARBA" id="ARBA00004651"/>
    </source>
</evidence>
<organism evidence="7 8">
    <name type="scientific">Galbitalea soli</name>
    <dbReference type="NCBI Taxonomy" id="1268042"/>
    <lineage>
        <taxon>Bacteria</taxon>
        <taxon>Bacillati</taxon>
        <taxon>Actinomycetota</taxon>
        <taxon>Actinomycetes</taxon>
        <taxon>Micrococcales</taxon>
        <taxon>Microbacteriaceae</taxon>
        <taxon>Galbitalea</taxon>
    </lineage>
</organism>
<feature type="transmembrane region" description="Helical" evidence="5">
    <location>
        <begin position="227"/>
        <end position="246"/>
    </location>
</feature>
<dbReference type="InterPro" id="IPR051788">
    <property type="entry name" value="MFS_Transporter"/>
</dbReference>
<dbReference type="RefSeq" id="WP_163474593.1">
    <property type="nucleotide sequence ID" value="NZ_JAAGWZ010000005.1"/>
</dbReference>
<dbReference type="InterPro" id="IPR036259">
    <property type="entry name" value="MFS_trans_sf"/>
</dbReference>
<feature type="transmembrane region" description="Helical" evidence="5">
    <location>
        <begin position="60"/>
        <end position="81"/>
    </location>
</feature>
<feature type="transmembrane region" description="Helical" evidence="5">
    <location>
        <begin position="157"/>
        <end position="180"/>
    </location>
</feature>
<evidence type="ECO:0000256" key="5">
    <source>
        <dbReference type="SAM" id="Phobius"/>
    </source>
</evidence>
<gene>
    <name evidence="7" type="ORF">G3T37_14420</name>
</gene>
<evidence type="ECO:0000313" key="7">
    <source>
        <dbReference type="EMBL" id="NEM92543.1"/>
    </source>
</evidence>
<protein>
    <submittedName>
        <fullName evidence="7">MFS transporter</fullName>
    </submittedName>
</protein>
<dbReference type="AlphaFoldDB" id="A0A7C9TV33"/>
<proteinExistence type="predicted"/>
<dbReference type="EMBL" id="JAAGWZ010000005">
    <property type="protein sequence ID" value="NEM92543.1"/>
    <property type="molecule type" value="Genomic_DNA"/>
</dbReference>
<evidence type="ECO:0000256" key="4">
    <source>
        <dbReference type="ARBA" id="ARBA00023136"/>
    </source>
</evidence>
<keyword evidence="2 5" id="KW-0812">Transmembrane</keyword>
<feature type="transmembrane region" description="Helical" evidence="5">
    <location>
        <begin position="117"/>
        <end position="136"/>
    </location>
</feature>
<dbReference type="GO" id="GO:0022857">
    <property type="term" value="F:transmembrane transporter activity"/>
    <property type="evidence" value="ECO:0007669"/>
    <property type="project" value="InterPro"/>
</dbReference>
<keyword evidence="8" id="KW-1185">Reference proteome</keyword>
<feature type="transmembrane region" description="Helical" evidence="5">
    <location>
        <begin position="351"/>
        <end position="372"/>
    </location>
</feature>
<evidence type="ECO:0000256" key="3">
    <source>
        <dbReference type="ARBA" id="ARBA00022989"/>
    </source>
</evidence>
<dbReference type="PANTHER" id="PTHR23514:SF13">
    <property type="entry name" value="INNER MEMBRANE PROTEIN YBJJ"/>
    <property type="match status" value="1"/>
</dbReference>
<dbReference type="Gene3D" id="1.20.1250.20">
    <property type="entry name" value="MFS general substrate transporter like domains"/>
    <property type="match status" value="2"/>
</dbReference>
<dbReference type="GO" id="GO:0005886">
    <property type="term" value="C:plasma membrane"/>
    <property type="evidence" value="ECO:0007669"/>
    <property type="project" value="UniProtKB-SubCell"/>
</dbReference>
<feature type="transmembrane region" description="Helical" evidence="5">
    <location>
        <begin position="384"/>
        <end position="403"/>
    </location>
</feature>
<dbReference type="PANTHER" id="PTHR23514">
    <property type="entry name" value="BYPASS OF STOP CODON PROTEIN 6"/>
    <property type="match status" value="1"/>
</dbReference>
<evidence type="ECO:0000313" key="8">
    <source>
        <dbReference type="Proteomes" id="UP000479756"/>
    </source>
</evidence>
<reference evidence="7 8" key="1">
    <citation type="journal article" date="2014" name="Int. J. Syst. Evol. Microbiol.">
        <title>Description of Galbitalea soli gen. nov., sp. nov., and Frondihabitans sucicola sp. nov.</title>
        <authorList>
            <person name="Kim S.J."/>
            <person name="Lim J.M."/>
            <person name="Ahn J.H."/>
            <person name="Weon H.Y."/>
            <person name="Hamada M."/>
            <person name="Suzuki K."/>
            <person name="Ahn T.Y."/>
            <person name="Kwon S.W."/>
        </authorList>
    </citation>
    <scope>NUCLEOTIDE SEQUENCE [LARGE SCALE GENOMIC DNA]</scope>
    <source>
        <strain evidence="7 8">NBRC 108727</strain>
    </source>
</reference>
<keyword evidence="4 5" id="KW-0472">Membrane</keyword>